<proteinExistence type="predicted"/>
<evidence type="ECO:0000313" key="3">
    <source>
        <dbReference type="Proteomes" id="UP000566819"/>
    </source>
</evidence>
<reference evidence="2 3" key="1">
    <citation type="submission" date="2020-03" db="EMBL/GenBank/DDBJ databases">
        <title>Draft Genome Sequence of Cudoniella acicularis.</title>
        <authorList>
            <person name="Buettner E."/>
            <person name="Kellner H."/>
        </authorList>
    </citation>
    <scope>NUCLEOTIDE SEQUENCE [LARGE SCALE GENOMIC DNA]</scope>
    <source>
        <strain evidence="2 3">DSM 108380</strain>
    </source>
</reference>
<sequence>MEESEETKIKNTGGLPAHPEYTYEGVSSLSDKSVKDSAVSTSKTMHGEALRAKSPASTINSRVLSPQEAPPNNKPNNDPSSSNPTNNKVISSSTSDEDTSINNSILNQPEIFDEDEDPAFIFACTQNPLLRYFHKRGPEWWAAYNQQLQKAKDAPLPTGEEEDAL</sequence>
<feature type="region of interest" description="Disordered" evidence="1">
    <location>
        <begin position="1"/>
        <end position="110"/>
    </location>
</feature>
<feature type="compositionally biased region" description="Low complexity" evidence="1">
    <location>
        <begin position="74"/>
        <end position="104"/>
    </location>
</feature>
<feature type="compositionally biased region" description="Low complexity" evidence="1">
    <location>
        <begin position="26"/>
        <end position="44"/>
    </location>
</feature>
<gene>
    <name evidence="2" type="ORF">G7Y89_g4194</name>
</gene>
<dbReference type="AlphaFoldDB" id="A0A8H4RPY6"/>
<accession>A0A8H4RPY6</accession>
<feature type="compositionally biased region" description="Polar residues" evidence="1">
    <location>
        <begin position="55"/>
        <end position="64"/>
    </location>
</feature>
<protein>
    <submittedName>
        <fullName evidence="2">Uncharacterized protein</fullName>
    </submittedName>
</protein>
<organism evidence="2 3">
    <name type="scientific">Cudoniella acicularis</name>
    <dbReference type="NCBI Taxonomy" id="354080"/>
    <lineage>
        <taxon>Eukaryota</taxon>
        <taxon>Fungi</taxon>
        <taxon>Dikarya</taxon>
        <taxon>Ascomycota</taxon>
        <taxon>Pezizomycotina</taxon>
        <taxon>Leotiomycetes</taxon>
        <taxon>Helotiales</taxon>
        <taxon>Tricladiaceae</taxon>
        <taxon>Cudoniella</taxon>
    </lineage>
</organism>
<evidence type="ECO:0000313" key="2">
    <source>
        <dbReference type="EMBL" id="KAF4633920.1"/>
    </source>
</evidence>
<keyword evidence="3" id="KW-1185">Reference proteome</keyword>
<name>A0A8H4RPY6_9HELO</name>
<evidence type="ECO:0000256" key="1">
    <source>
        <dbReference type="SAM" id="MobiDB-lite"/>
    </source>
</evidence>
<dbReference type="EMBL" id="JAAMPI010000222">
    <property type="protein sequence ID" value="KAF4633920.1"/>
    <property type="molecule type" value="Genomic_DNA"/>
</dbReference>
<dbReference type="Proteomes" id="UP000566819">
    <property type="component" value="Unassembled WGS sequence"/>
</dbReference>
<comment type="caution">
    <text evidence="2">The sequence shown here is derived from an EMBL/GenBank/DDBJ whole genome shotgun (WGS) entry which is preliminary data.</text>
</comment>